<dbReference type="InterPro" id="IPR050226">
    <property type="entry name" value="NagZ_Beta-hexosaminidase"/>
</dbReference>
<dbReference type="PANTHER" id="PTHR30480:SF16">
    <property type="entry name" value="GLYCOSIDE HYDROLASE FAMILY 3 DOMAIN PROTEIN"/>
    <property type="match status" value="1"/>
</dbReference>
<dbReference type="GO" id="GO:0005975">
    <property type="term" value="P:carbohydrate metabolic process"/>
    <property type="evidence" value="ECO:0007669"/>
    <property type="project" value="InterPro"/>
</dbReference>
<dbReference type="Gene3D" id="3.20.20.300">
    <property type="entry name" value="Glycoside hydrolase, family 3, N-terminal domain"/>
    <property type="match status" value="1"/>
</dbReference>
<dbReference type="SUPFAM" id="SSF51445">
    <property type="entry name" value="(Trans)glycosidases"/>
    <property type="match status" value="1"/>
</dbReference>
<name>W4M5Z5_9BACT</name>
<dbReference type="InterPro" id="IPR036962">
    <property type="entry name" value="Glyco_hydro_3_N_sf"/>
</dbReference>
<dbReference type="Pfam" id="PF00933">
    <property type="entry name" value="Glyco_hydro_3"/>
    <property type="match status" value="1"/>
</dbReference>
<evidence type="ECO:0000259" key="4">
    <source>
        <dbReference type="Pfam" id="PF00933"/>
    </source>
</evidence>
<sequence>PAIGDRAFSGDPQRVAEFGVALIQALQTGGIAACGKHFPGHGDTHTDSHFELPRLDHDLDRLRRVELVPFAAAIRAGAASIMTTHVCFTALDAMHPTTLSEAVIEPLLRRELGYDGVVVTDDMEMLAIMGHYGIEEASVRALRAGCDQILICHRAELQAAAYEALVRAVETGELPRARLLQAAARISRMKQRYQPLAARLGALHQQWSDAWAVSSCK</sequence>
<dbReference type="PANTHER" id="PTHR30480">
    <property type="entry name" value="BETA-HEXOSAMINIDASE-RELATED"/>
    <property type="match status" value="1"/>
</dbReference>
<organism evidence="5 6">
    <name type="scientific">Candidatus Entotheonella gemina</name>
    <dbReference type="NCBI Taxonomy" id="1429439"/>
    <lineage>
        <taxon>Bacteria</taxon>
        <taxon>Pseudomonadati</taxon>
        <taxon>Nitrospinota/Tectimicrobiota group</taxon>
        <taxon>Candidatus Tectimicrobiota</taxon>
        <taxon>Candidatus Entotheonellia</taxon>
        <taxon>Candidatus Entotheonellales</taxon>
        <taxon>Candidatus Entotheonellaceae</taxon>
        <taxon>Candidatus Entotheonella</taxon>
    </lineage>
</organism>
<dbReference type="GO" id="GO:0004553">
    <property type="term" value="F:hydrolase activity, hydrolyzing O-glycosyl compounds"/>
    <property type="evidence" value="ECO:0007669"/>
    <property type="project" value="InterPro"/>
</dbReference>
<feature type="non-terminal residue" evidence="5">
    <location>
        <position position="1"/>
    </location>
</feature>
<dbReference type="AlphaFoldDB" id="W4M5Z5"/>
<feature type="domain" description="Glycoside hydrolase family 3 N-terminal" evidence="4">
    <location>
        <begin position="3"/>
        <end position="188"/>
    </location>
</feature>
<evidence type="ECO:0000313" key="5">
    <source>
        <dbReference type="EMBL" id="ETX05331.1"/>
    </source>
</evidence>
<reference evidence="5 6" key="1">
    <citation type="journal article" date="2014" name="Nature">
        <title>An environmental bacterial taxon with a large and distinct metabolic repertoire.</title>
        <authorList>
            <person name="Wilson M.C."/>
            <person name="Mori T."/>
            <person name="Ruckert C."/>
            <person name="Uria A.R."/>
            <person name="Helf M.J."/>
            <person name="Takada K."/>
            <person name="Gernert C."/>
            <person name="Steffens U.A."/>
            <person name="Heycke N."/>
            <person name="Schmitt S."/>
            <person name="Rinke C."/>
            <person name="Helfrich E.J."/>
            <person name="Brachmann A.O."/>
            <person name="Gurgui C."/>
            <person name="Wakimoto T."/>
            <person name="Kracht M."/>
            <person name="Crusemann M."/>
            <person name="Hentschel U."/>
            <person name="Abe I."/>
            <person name="Matsunaga S."/>
            <person name="Kalinowski J."/>
            <person name="Takeyama H."/>
            <person name="Piel J."/>
        </authorList>
    </citation>
    <scope>NUCLEOTIDE SEQUENCE [LARGE SCALE GENOMIC DNA]</scope>
    <source>
        <strain evidence="6">TSY2</strain>
    </source>
</reference>
<accession>W4M5Z5</accession>
<proteinExistence type="inferred from homology"/>
<comment type="similarity">
    <text evidence="1">Belongs to the glycosyl hydrolase 3 family.</text>
</comment>
<protein>
    <recommendedName>
        <fullName evidence="4">Glycoside hydrolase family 3 N-terminal domain-containing protein</fullName>
    </recommendedName>
</protein>
<evidence type="ECO:0000313" key="6">
    <source>
        <dbReference type="Proteomes" id="UP000019140"/>
    </source>
</evidence>
<keyword evidence="3" id="KW-0326">Glycosidase</keyword>
<keyword evidence="6" id="KW-1185">Reference proteome</keyword>
<dbReference type="InterPro" id="IPR001764">
    <property type="entry name" value="Glyco_hydro_3_N"/>
</dbReference>
<dbReference type="GO" id="GO:0009254">
    <property type="term" value="P:peptidoglycan turnover"/>
    <property type="evidence" value="ECO:0007669"/>
    <property type="project" value="TreeGrafter"/>
</dbReference>
<dbReference type="HOGENOM" id="CLU_1269224_0_0_7"/>
<comment type="caution">
    <text evidence="5">The sequence shown here is derived from an EMBL/GenBank/DDBJ whole genome shotgun (WGS) entry which is preliminary data.</text>
</comment>
<dbReference type="Proteomes" id="UP000019140">
    <property type="component" value="Unassembled WGS sequence"/>
</dbReference>
<keyword evidence="2" id="KW-0378">Hydrolase</keyword>
<dbReference type="PATRIC" id="fig|1429439.4.peg.4011"/>
<evidence type="ECO:0000256" key="1">
    <source>
        <dbReference type="ARBA" id="ARBA00005336"/>
    </source>
</evidence>
<evidence type="ECO:0000256" key="3">
    <source>
        <dbReference type="ARBA" id="ARBA00023295"/>
    </source>
</evidence>
<gene>
    <name evidence="5" type="ORF">ETSY2_23575</name>
</gene>
<dbReference type="EMBL" id="AZHX01000977">
    <property type="protein sequence ID" value="ETX05331.1"/>
    <property type="molecule type" value="Genomic_DNA"/>
</dbReference>
<dbReference type="InterPro" id="IPR017853">
    <property type="entry name" value="GH"/>
</dbReference>
<evidence type="ECO:0000256" key="2">
    <source>
        <dbReference type="ARBA" id="ARBA00022801"/>
    </source>
</evidence>